<keyword evidence="4" id="KW-1185">Reference proteome</keyword>
<dbReference type="InterPro" id="IPR001387">
    <property type="entry name" value="Cro/C1-type_HTH"/>
</dbReference>
<dbReference type="RefSeq" id="WP_254420645.1">
    <property type="nucleotide sequence ID" value="NZ_BAAAJB010000058.1"/>
</dbReference>
<evidence type="ECO:0000256" key="1">
    <source>
        <dbReference type="SAM" id="MobiDB-lite"/>
    </source>
</evidence>
<proteinExistence type="predicted"/>
<evidence type="ECO:0000259" key="2">
    <source>
        <dbReference type="PROSITE" id="PS50943"/>
    </source>
</evidence>
<dbReference type="SMART" id="SM00530">
    <property type="entry name" value="HTH_XRE"/>
    <property type="match status" value="1"/>
</dbReference>
<dbReference type="Pfam" id="PF01381">
    <property type="entry name" value="HTH_3"/>
    <property type="match status" value="1"/>
</dbReference>
<sequence>MTREDPPPPYQTWEACRFDEQLNKACEAQGIDLQDVASRIGKSVQALRNVRYGISSPRASTIADIEAALHWVPGGYEQARQGKTPASAPREDPPAPEEAKPERLRYLFRTVHSPEGAPYTAREVAKGLRRAGLAISTEEVEGLSQVWPEASDGLDKALAEFFGVPTAYFTDAKVAQEVEKELALLAAMRDSGVKHLALRAAGLSARSLESIAQMVESARALEGMTDSIPQRDR</sequence>
<gene>
    <name evidence="3" type="ORF">NE857_09450</name>
</gene>
<dbReference type="PROSITE" id="PS50943">
    <property type="entry name" value="HTH_CROC1"/>
    <property type="match status" value="1"/>
</dbReference>
<name>A0ABY5DFC3_9ACTN</name>
<dbReference type="EMBL" id="CP099837">
    <property type="protein sequence ID" value="USY21806.1"/>
    <property type="molecule type" value="Genomic_DNA"/>
</dbReference>
<accession>A0ABY5DFC3</accession>
<dbReference type="SUPFAM" id="SSF47413">
    <property type="entry name" value="lambda repressor-like DNA-binding domains"/>
    <property type="match status" value="1"/>
</dbReference>
<protein>
    <submittedName>
        <fullName evidence="3">Helix-turn-helix transcriptional regulator</fullName>
    </submittedName>
</protein>
<evidence type="ECO:0000313" key="3">
    <source>
        <dbReference type="EMBL" id="USY21806.1"/>
    </source>
</evidence>
<reference evidence="3" key="1">
    <citation type="submission" date="2022-06" db="EMBL/GenBank/DDBJ databases">
        <authorList>
            <person name="Ping M."/>
        </authorList>
    </citation>
    <scope>NUCLEOTIDE SEQUENCE</scope>
    <source>
        <strain evidence="3">JCM11759T</strain>
    </source>
</reference>
<dbReference type="Gene3D" id="1.10.260.40">
    <property type="entry name" value="lambda repressor-like DNA-binding domains"/>
    <property type="match status" value="1"/>
</dbReference>
<organism evidence="3 4">
    <name type="scientific">Nocardiopsis exhalans</name>
    <dbReference type="NCBI Taxonomy" id="163604"/>
    <lineage>
        <taxon>Bacteria</taxon>
        <taxon>Bacillati</taxon>
        <taxon>Actinomycetota</taxon>
        <taxon>Actinomycetes</taxon>
        <taxon>Streptosporangiales</taxon>
        <taxon>Nocardiopsidaceae</taxon>
        <taxon>Nocardiopsis</taxon>
    </lineage>
</organism>
<feature type="domain" description="HTH cro/C1-type" evidence="2">
    <location>
        <begin position="22"/>
        <end position="69"/>
    </location>
</feature>
<dbReference type="InterPro" id="IPR010982">
    <property type="entry name" value="Lambda_DNA-bd_dom_sf"/>
</dbReference>
<feature type="region of interest" description="Disordered" evidence="1">
    <location>
        <begin position="78"/>
        <end position="101"/>
    </location>
</feature>
<dbReference type="CDD" id="cd00093">
    <property type="entry name" value="HTH_XRE"/>
    <property type="match status" value="1"/>
</dbReference>
<feature type="compositionally biased region" description="Basic and acidic residues" evidence="1">
    <location>
        <begin position="89"/>
        <end position="101"/>
    </location>
</feature>
<dbReference type="Proteomes" id="UP001055940">
    <property type="component" value="Chromosome"/>
</dbReference>
<evidence type="ECO:0000313" key="4">
    <source>
        <dbReference type="Proteomes" id="UP001055940"/>
    </source>
</evidence>